<reference evidence="10" key="1">
    <citation type="submission" date="2018-11" db="EMBL/GenBank/DDBJ databases">
        <authorList>
            <person name="Alioto T."/>
            <person name="Alioto T."/>
        </authorList>
    </citation>
    <scope>NUCLEOTIDE SEQUENCE</scope>
</reference>
<protein>
    <recommendedName>
        <fullName evidence="9">G-protein coupled receptors family 1 profile domain-containing protein</fullName>
    </recommendedName>
</protein>
<keyword evidence="4" id="KW-0297">G-protein coupled receptor</keyword>
<keyword evidence="3 8" id="KW-1133">Transmembrane helix</keyword>
<dbReference type="Pfam" id="PF00001">
    <property type="entry name" value="7tm_1"/>
    <property type="match status" value="1"/>
</dbReference>
<evidence type="ECO:0000256" key="1">
    <source>
        <dbReference type="ARBA" id="ARBA00004141"/>
    </source>
</evidence>
<keyword evidence="2 8" id="KW-0812">Transmembrane</keyword>
<dbReference type="InterPro" id="IPR017452">
    <property type="entry name" value="GPCR_Rhodpsn_7TM"/>
</dbReference>
<dbReference type="PANTHER" id="PTHR24240">
    <property type="entry name" value="OPSIN"/>
    <property type="match status" value="1"/>
</dbReference>
<evidence type="ECO:0000256" key="6">
    <source>
        <dbReference type="ARBA" id="ARBA00023170"/>
    </source>
</evidence>
<dbReference type="PROSITE" id="PS50262">
    <property type="entry name" value="G_PROTEIN_RECEP_F1_2"/>
    <property type="match status" value="1"/>
</dbReference>
<dbReference type="PRINTS" id="PR00237">
    <property type="entry name" value="GPCRRHODOPSN"/>
</dbReference>
<dbReference type="GO" id="GO:0016020">
    <property type="term" value="C:membrane"/>
    <property type="evidence" value="ECO:0007669"/>
    <property type="project" value="UniProtKB-SubCell"/>
</dbReference>
<feature type="transmembrane region" description="Helical" evidence="8">
    <location>
        <begin position="47"/>
        <end position="70"/>
    </location>
</feature>
<evidence type="ECO:0000256" key="7">
    <source>
        <dbReference type="ARBA" id="ARBA00023224"/>
    </source>
</evidence>
<comment type="caution">
    <text evidence="10">The sequence shown here is derived from an EMBL/GenBank/DDBJ whole genome shotgun (WGS) entry which is preliminary data.</text>
</comment>
<dbReference type="Proteomes" id="UP000596742">
    <property type="component" value="Unassembled WGS sequence"/>
</dbReference>
<evidence type="ECO:0000256" key="3">
    <source>
        <dbReference type="ARBA" id="ARBA00022989"/>
    </source>
</evidence>
<dbReference type="GO" id="GO:0004930">
    <property type="term" value="F:G protein-coupled receptor activity"/>
    <property type="evidence" value="ECO:0007669"/>
    <property type="project" value="UniProtKB-KW"/>
</dbReference>
<proteinExistence type="predicted"/>
<gene>
    <name evidence="10" type="ORF">MGAL_10B035499</name>
</gene>
<sequence length="225" mass="25486">MSIIVGCLITFGFAISPLLGWNQYTYEGVGTSCAMDLVGDSNNGESFILALFATYFVMPVSVMIFSYGNIYAKVMKDSKAHLRSNLTKKWCNKAKQCRKKLTMEQDLAVTTTIIIGFFLICYTPFAVLLLWKVLNKDAEIDPITMAIPSMITKVAGIFTPFVYLSRNKVFRKHVLNVYPCFKSKNRVHPFNNIEQTRITTVDVKDETTTHAHSSKKSYDEIQTVF</sequence>
<dbReference type="AlphaFoldDB" id="A0A8B6F4I2"/>
<comment type="subcellular location">
    <subcellularLocation>
        <location evidence="1">Membrane</location>
        <topology evidence="1">Multi-pass membrane protein</topology>
    </subcellularLocation>
</comment>
<dbReference type="OrthoDB" id="2101615at2759"/>
<feature type="transmembrane region" description="Helical" evidence="8">
    <location>
        <begin position="107"/>
        <end position="131"/>
    </location>
</feature>
<evidence type="ECO:0000313" key="11">
    <source>
        <dbReference type="Proteomes" id="UP000596742"/>
    </source>
</evidence>
<feature type="transmembrane region" description="Helical" evidence="8">
    <location>
        <begin position="143"/>
        <end position="164"/>
    </location>
</feature>
<keyword evidence="7" id="KW-0807">Transducer</keyword>
<dbReference type="SUPFAM" id="SSF81321">
    <property type="entry name" value="Family A G protein-coupled receptor-like"/>
    <property type="match status" value="1"/>
</dbReference>
<keyword evidence="11" id="KW-1185">Reference proteome</keyword>
<keyword evidence="5 8" id="KW-0472">Membrane</keyword>
<keyword evidence="6" id="KW-0675">Receptor</keyword>
<feature type="domain" description="G-protein coupled receptors family 1 profile" evidence="9">
    <location>
        <begin position="1"/>
        <end position="163"/>
    </location>
</feature>
<evidence type="ECO:0000256" key="2">
    <source>
        <dbReference type="ARBA" id="ARBA00022692"/>
    </source>
</evidence>
<evidence type="ECO:0000313" key="10">
    <source>
        <dbReference type="EMBL" id="VDI44518.1"/>
    </source>
</evidence>
<dbReference type="InterPro" id="IPR000276">
    <property type="entry name" value="GPCR_Rhodpsn"/>
</dbReference>
<dbReference type="Gene3D" id="1.20.1070.10">
    <property type="entry name" value="Rhodopsin 7-helix transmembrane proteins"/>
    <property type="match status" value="1"/>
</dbReference>
<evidence type="ECO:0000259" key="9">
    <source>
        <dbReference type="PROSITE" id="PS50262"/>
    </source>
</evidence>
<name>A0A8B6F4I2_MYTGA</name>
<organism evidence="10 11">
    <name type="scientific">Mytilus galloprovincialis</name>
    <name type="common">Mediterranean mussel</name>
    <dbReference type="NCBI Taxonomy" id="29158"/>
    <lineage>
        <taxon>Eukaryota</taxon>
        <taxon>Metazoa</taxon>
        <taxon>Spiralia</taxon>
        <taxon>Lophotrochozoa</taxon>
        <taxon>Mollusca</taxon>
        <taxon>Bivalvia</taxon>
        <taxon>Autobranchia</taxon>
        <taxon>Pteriomorphia</taxon>
        <taxon>Mytilida</taxon>
        <taxon>Mytiloidea</taxon>
        <taxon>Mytilidae</taxon>
        <taxon>Mytilinae</taxon>
        <taxon>Mytilus</taxon>
    </lineage>
</organism>
<evidence type="ECO:0000256" key="4">
    <source>
        <dbReference type="ARBA" id="ARBA00023040"/>
    </source>
</evidence>
<accession>A0A8B6F4I2</accession>
<dbReference type="EMBL" id="UYJE01006276">
    <property type="protein sequence ID" value="VDI44518.1"/>
    <property type="molecule type" value="Genomic_DNA"/>
</dbReference>
<evidence type="ECO:0000256" key="8">
    <source>
        <dbReference type="SAM" id="Phobius"/>
    </source>
</evidence>
<dbReference type="InterPro" id="IPR050125">
    <property type="entry name" value="GPCR_opsins"/>
</dbReference>
<evidence type="ECO:0000256" key="5">
    <source>
        <dbReference type="ARBA" id="ARBA00023136"/>
    </source>
</evidence>